<organism evidence="1 2">
    <name type="scientific">Datura stramonium</name>
    <name type="common">Jimsonweed</name>
    <name type="synonym">Common thornapple</name>
    <dbReference type="NCBI Taxonomy" id="4076"/>
    <lineage>
        <taxon>Eukaryota</taxon>
        <taxon>Viridiplantae</taxon>
        <taxon>Streptophyta</taxon>
        <taxon>Embryophyta</taxon>
        <taxon>Tracheophyta</taxon>
        <taxon>Spermatophyta</taxon>
        <taxon>Magnoliopsida</taxon>
        <taxon>eudicotyledons</taxon>
        <taxon>Gunneridae</taxon>
        <taxon>Pentapetalae</taxon>
        <taxon>asterids</taxon>
        <taxon>lamiids</taxon>
        <taxon>Solanales</taxon>
        <taxon>Solanaceae</taxon>
        <taxon>Solanoideae</taxon>
        <taxon>Datureae</taxon>
        <taxon>Datura</taxon>
    </lineage>
</organism>
<accession>A0ABS8T9K4</accession>
<sequence length="70" mass="7838">TMTSKGNEVVLADPSLKRTRKYKKRASSSASKVGPLRRLVQKQYSLMGLLGSTLKKMLSMHLRIGYTRAI</sequence>
<keyword evidence="2" id="KW-1185">Reference proteome</keyword>
<protein>
    <submittedName>
        <fullName evidence="1">Uncharacterized protein</fullName>
    </submittedName>
</protein>
<dbReference type="Proteomes" id="UP000823775">
    <property type="component" value="Unassembled WGS sequence"/>
</dbReference>
<evidence type="ECO:0000313" key="1">
    <source>
        <dbReference type="EMBL" id="MCD7467521.1"/>
    </source>
</evidence>
<proteinExistence type="predicted"/>
<evidence type="ECO:0000313" key="2">
    <source>
        <dbReference type="Proteomes" id="UP000823775"/>
    </source>
</evidence>
<feature type="non-terminal residue" evidence="1">
    <location>
        <position position="1"/>
    </location>
</feature>
<comment type="caution">
    <text evidence="1">The sequence shown here is derived from an EMBL/GenBank/DDBJ whole genome shotgun (WGS) entry which is preliminary data.</text>
</comment>
<gene>
    <name evidence="1" type="ORF">HAX54_004994</name>
</gene>
<dbReference type="EMBL" id="JACEIK010001239">
    <property type="protein sequence ID" value="MCD7467521.1"/>
    <property type="molecule type" value="Genomic_DNA"/>
</dbReference>
<reference evidence="1 2" key="1">
    <citation type="journal article" date="2021" name="BMC Genomics">
        <title>Datura genome reveals duplications of psychoactive alkaloid biosynthetic genes and high mutation rate following tissue culture.</title>
        <authorList>
            <person name="Rajewski A."/>
            <person name="Carter-House D."/>
            <person name="Stajich J."/>
            <person name="Litt A."/>
        </authorList>
    </citation>
    <scope>NUCLEOTIDE SEQUENCE [LARGE SCALE GENOMIC DNA]</scope>
    <source>
        <strain evidence="1">AR-01</strain>
    </source>
</reference>
<name>A0ABS8T9K4_DATST</name>